<dbReference type="OrthoDB" id="2453128at2"/>
<dbReference type="AlphaFoldDB" id="A0A1H3UKE4"/>
<gene>
    <name evidence="3" type="ORF">SAMN05421736_12291</name>
</gene>
<protein>
    <recommendedName>
        <fullName evidence="5">DUF4352 domain-containing protein</fullName>
    </recommendedName>
</protein>
<evidence type="ECO:0008006" key="5">
    <source>
        <dbReference type="Google" id="ProtNLM"/>
    </source>
</evidence>
<evidence type="ECO:0000313" key="3">
    <source>
        <dbReference type="EMBL" id="SDZ62874.1"/>
    </source>
</evidence>
<proteinExistence type="predicted"/>
<feature type="chain" id="PRO_5011788184" description="DUF4352 domain-containing protein" evidence="2">
    <location>
        <begin position="25"/>
        <end position="195"/>
    </location>
</feature>
<feature type="signal peptide" evidence="2">
    <location>
        <begin position="1"/>
        <end position="24"/>
    </location>
</feature>
<evidence type="ECO:0000256" key="1">
    <source>
        <dbReference type="SAM" id="MobiDB-lite"/>
    </source>
</evidence>
<keyword evidence="2" id="KW-0732">Signal</keyword>
<dbReference type="Proteomes" id="UP000198935">
    <property type="component" value="Unassembled WGS sequence"/>
</dbReference>
<evidence type="ECO:0000256" key="2">
    <source>
        <dbReference type="SAM" id="SignalP"/>
    </source>
</evidence>
<keyword evidence="4" id="KW-1185">Reference proteome</keyword>
<name>A0A1H3UKE4_9BACI</name>
<dbReference type="PROSITE" id="PS51257">
    <property type="entry name" value="PROKAR_LIPOPROTEIN"/>
    <property type="match status" value="1"/>
</dbReference>
<feature type="region of interest" description="Disordered" evidence="1">
    <location>
        <begin position="22"/>
        <end position="67"/>
    </location>
</feature>
<reference evidence="4" key="1">
    <citation type="submission" date="2016-10" db="EMBL/GenBank/DDBJ databases">
        <authorList>
            <person name="Varghese N."/>
            <person name="Submissions S."/>
        </authorList>
    </citation>
    <scope>NUCLEOTIDE SEQUENCE [LARGE SCALE GENOMIC DNA]</scope>
    <source>
        <strain evidence="4">SP</strain>
    </source>
</reference>
<feature type="compositionally biased region" description="Acidic residues" evidence="1">
    <location>
        <begin position="33"/>
        <end position="59"/>
    </location>
</feature>
<sequence length="195" mass="21512">MKKLKFVVLTILLASLLAACGEDASEDKSKDEPGDETSENNTTEDESTGEETTDEDGTDDEKAADNSGGEDLIELNMEIADNDNFKATLVSIERSEDSVFGEKIEIKFDVENKRDETIVFQARDVSIDGRMVDDSLIFMSTEVASGKAADAVLTLQDVSDGELPAMENDFEMLLHVLSWDDFDFQEQAEVSVTFE</sequence>
<organism evidence="3 4">
    <name type="scientific">Evansella caseinilytica</name>
    <dbReference type="NCBI Taxonomy" id="1503961"/>
    <lineage>
        <taxon>Bacteria</taxon>
        <taxon>Bacillati</taxon>
        <taxon>Bacillota</taxon>
        <taxon>Bacilli</taxon>
        <taxon>Bacillales</taxon>
        <taxon>Bacillaceae</taxon>
        <taxon>Evansella</taxon>
    </lineage>
</organism>
<accession>A0A1H3UKE4</accession>
<dbReference type="EMBL" id="FNPI01000022">
    <property type="protein sequence ID" value="SDZ62874.1"/>
    <property type="molecule type" value="Genomic_DNA"/>
</dbReference>
<evidence type="ECO:0000313" key="4">
    <source>
        <dbReference type="Proteomes" id="UP000198935"/>
    </source>
</evidence>